<comment type="function">
    <text evidence="4">Functions in the N-end rule pathway of protein degradation where it conjugates Leu from its aminoacyl-tRNA to the N-termini of proteins containing an N-terminal aspartate or glutamate.</text>
</comment>
<dbReference type="InterPro" id="IPR030700">
    <property type="entry name" value="N-end_Aminoacyl_Trfase"/>
</dbReference>
<dbReference type="AlphaFoldDB" id="A0A7U7GFF6"/>
<dbReference type="InterPro" id="IPR017138">
    <property type="entry name" value="Asp_Glu_LeuTrfase"/>
</dbReference>
<dbReference type="GO" id="GO:0004057">
    <property type="term" value="F:arginyl-tRNA--protein transferase activity"/>
    <property type="evidence" value="ECO:0007669"/>
    <property type="project" value="InterPro"/>
</dbReference>
<dbReference type="EMBL" id="CBTK010000295">
    <property type="protein sequence ID" value="CDH47158.1"/>
    <property type="molecule type" value="Genomic_DNA"/>
</dbReference>
<dbReference type="NCBIfam" id="NF002346">
    <property type="entry name" value="PRK01305.2-3"/>
    <property type="match status" value="1"/>
</dbReference>
<dbReference type="Pfam" id="PF04377">
    <property type="entry name" value="ATE_C"/>
    <property type="match status" value="1"/>
</dbReference>
<keyword evidence="8" id="KW-1185">Reference proteome</keyword>
<dbReference type="Proteomes" id="UP000019184">
    <property type="component" value="Unassembled WGS sequence"/>
</dbReference>
<dbReference type="PANTHER" id="PTHR21367">
    <property type="entry name" value="ARGININE-TRNA-PROTEIN TRANSFERASE 1"/>
    <property type="match status" value="1"/>
</dbReference>
<sequence length="256" mass="29852">MSNPRDSLYDLRMFLTTEYPCSYLPGRRARNLVADPAVTDSRIYTQLADLGFRRSGDHVYRPHCRSCMACRSLRIPAERFRPNRSQRRIWTRNQDVQTRMTEAEFQDEHFDLFARYIRVRHSGGGMDPASPDSYWSFITSRWCPTWLCEFRRDQQLLAVAVVDRLDDGLSAVYTFFDPFQNERGLGTFAILWQIAEAQRLGLKWVYLGYWVEHCDKMAYKARFTPHEVFVAERWGWVCSSSSGFSLSVIPASAGIQ</sequence>
<dbReference type="PANTHER" id="PTHR21367:SF1">
    <property type="entry name" value="ARGINYL-TRNA--PROTEIN TRANSFERASE 1"/>
    <property type="match status" value="1"/>
</dbReference>
<evidence type="ECO:0000256" key="3">
    <source>
        <dbReference type="ARBA" id="ARBA00023315"/>
    </source>
</evidence>
<comment type="similarity">
    <text evidence="4">Belongs to the R-transferase family. Bpt subfamily.</text>
</comment>
<dbReference type="RefSeq" id="WP_081756525.1">
    <property type="nucleotide sequence ID" value="NZ_CBTK010000295.1"/>
</dbReference>
<dbReference type="GO" id="GO:0071596">
    <property type="term" value="P:ubiquitin-dependent protein catabolic process via the N-end rule pathway"/>
    <property type="evidence" value="ECO:0007669"/>
    <property type="project" value="InterPro"/>
</dbReference>
<dbReference type="SUPFAM" id="SSF55729">
    <property type="entry name" value="Acyl-CoA N-acyltransferases (Nat)"/>
    <property type="match status" value="1"/>
</dbReference>
<dbReference type="NCBIfam" id="NF002342">
    <property type="entry name" value="PRK01305.1-3"/>
    <property type="match status" value="1"/>
</dbReference>
<dbReference type="HAMAP" id="MF_00689">
    <property type="entry name" value="Bpt"/>
    <property type="match status" value="1"/>
</dbReference>
<evidence type="ECO:0000313" key="8">
    <source>
        <dbReference type="Proteomes" id="UP000019184"/>
    </source>
</evidence>
<name>A0A7U7GFF6_9GAMM</name>
<comment type="caution">
    <text evidence="7">The sequence shown here is derived from an EMBL/GenBank/DDBJ whole genome shotgun (WGS) entry which is preliminary data.</text>
</comment>
<dbReference type="NCBIfam" id="NF002341">
    <property type="entry name" value="PRK01305.1-1"/>
    <property type="match status" value="1"/>
</dbReference>
<keyword evidence="2 4" id="KW-0808">Transferase</keyword>
<evidence type="ECO:0000256" key="1">
    <source>
        <dbReference type="ARBA" id="ARBA00022490"/>
    </source>
</evidence>
<dbReference type="OrthoDB" id="9782022at2"/>
<proteinExistence type="inferred from homology"/>
<comment type="subcellular location">
    <subcellularLocation>
        <location evidence="4">Cytoplasm</location>
    </subcellularLocation>
</comment>
<reference evidence="7 8" key="1">
    <citation type="journal article" date="2014" name="ISME J.">
        <title>Candidatus Competibacter-lineage genomes retrieved from metagenomes reveal functional metabolic diversity.</title>
        <authorList>
            <person name="McIlroy S.J."/>
            <person name="Albertsen M."/>
            <person name="Andresen E.K."/>
            <person name="Saunders A.M."/>
            <person name="Kristiansen R."/>
            <person name="Stokholm-Bjerregaard M."/>
            <person name="Nielsen K.L."/>
            <person name="Nielsen P.H."/>
        </authorList>
    </citation>
    <scope>NUCLEOTIDE SEQUENCE [LARGE SCALE GENOMIC DNA]</scope>
    <source>
        <strain evidence="7 8">Run_B_J11</strain>
    </source>
</reference>
<comment type="catalytic activity">
    <reaction evidence="4">
        <text>N-terminal L-glutamyl-[protein] + L-leucyl-tRNA(Leu) = N-terminal L-leucyl-L-glutamyl-[protein] + tRNA(Leu) + H(+)</text>
        <dbReference type="Rhea" id="RHEA:50412"/>
        <dbReference type="Rhea" id="RHEA-COMP:9613"/>
        <dbReference type="Rhea" id="RHEA-COMP:9622"/>
        <dbReference type="Rhea" id="RHEA-COMP:12664"/>
        <dbReference type="Rhea" id="RHEA-COMP:12668"/>
        <dbReference type="ChEBI" id="CHEBI:15378"/>
        <dbReference type="ChEBI" id="CHEBI:64721"/>
        <dbReference type="ChEBI" id="CHEBI:78442"/>
        <dbReference type="ChEBI" id="CHEBI:78494"/>
        <dbReference type="ChEBI" id="CHEBI:133041"/>
        <dbReference type="EC" id="2.3.2.29"/>
    </reaction>
</comment>
<comment type="catalytic activity">
    <reaction evidence="4">
        <text>N-terminal L-aspartyl-[protein] + L-leucyl-tRNA(Leu) = N-terminal L-leucyl-L-aspartyl-[protein] + tRNA(Leu) + H(+)</text>
        <dbReference type="Rhea" id="RHEA:50420"/>
        <dbReference type="Rhea" id="RHEA-COMP:9613"/>
        <dbReference type="Rhea" id="RHEA-COMP:9622"/>
        <dbReference type="Rhea" id="RHEA-COMP:12669"/>
        <dbReference type="Rhea" id="RHEA-COMP:12674"/>
        <dbReference type="ChEBI" id="CHEBI:15378"/>
        <dbReference type="ChEBI" id="CHEBI:64720"/>
        <dbReference type="ChEBI" id="CHEBI:78442"/>
        <dbReference type="ChEBI" id="CHEBI:78494"/>
        <dbReference type="ChEBI" id="CHEBI:133042"/>
        <dbReference type="EC" id="2.3.2.29"/>
    </reaction>
</comment>
<dbReference type="EC" id="2.3.2.29" evidence="4"/>
<evidence type="ECO:0000256" key="2">
    <source>
        <dbReference type="ARBA" id="ARBA00022679"/>
    </source>
</evidence>
<evidence type="ECO:0000259" key="5">
    <source>
        <dbReference type="Pfam" id="PF04376"/>
    </source>
</evidence>
<evidence type="ECO:0000259" key="6">
    <source>
        <dbReference type="Pfam" id="PF04377"/>
    </source>
</evidence>
<dbReference type="InterPro" id="IPR016181">
    <property type="entry name" value="Acyl_CoA_acyltransferase"/>
</dbReference>
<dbReference type="InterPro" id="IPR007472">
    <property type="entry name" value="N-end_Aminoacyl_Trfase_C"/>
</dbReference>
<dbReference type="GO" id="GO:0008914">
    <property type="term" value="F:leucyl-tRNA--protein transferase activity"/>
    <property type="evidence" value="ECO:0007669"/>
    <property type="project" value="UniProtKB-UniRule"/>
</dbReference>
<dbReference type="InterPro" id="IPR007471">
    <property type="entry name" value="N-end_Aminoacyl_Trfase_N"/>
</dbReference>
<evidence type="ECO:0000256" key="4">
    <source>
        <dbReference type="HAMAP-Rule" id="MF_00689"/>
    </source>
</evidence>
<feature type="domain" description="N-end aminoacyl transferase N-terminal" evidence="5">
    <location>
        <begin position="19"/>
        <end position="88"/>
    </location>
</feature>
<evidence type="ECO:0000313" key="7">
    <source>
        <dbReference type="EMBL" id="CDH47158.1"/>
    </source>
</evidence>
<keyword evidence="1 4" id="KW-0963">Cytoplasm</keyword>
<dbReference type="GO" id="GO:0005737">
    <property type="term" value="C:cytoplasm"/>
    <property type="evidence" value="ECO:0007669"/>
    <property type="project" value="UniProtKB-SubCell"/>
</dbReference>
<dbReference type="NCBIfam" id="NF002345">
    <property type="entry name" value="PRK01305.2-2"/>
    <property type="match status" value="1"/>
</dbReference>
<dbReference type="Pfam" id="PF04376">
    <property type="entry name" value="ATE_N"/>
    <property type="match status" value="1"/>
</dbReference>
<protein>
    <recommendedName>
        <fullName evidence="4">Aspartate/glutamate leucyltransferase</fullName>
        <ecNumber evidence="4">2.3.2.29</ecNumber>
    </recommendedName>
</protein>
<keyword evidence="3 4" id="KW-0012">Acyltransferase</keyword>
<organism evidence="7 8">
    <name type="scientific">Candidatus Contendobacter odensis Run_B_J11</name>
    <dbReference type="NCBI Taxonomy" id="1400861"/>
    <lineage>
        <taxon>Bacteria</taxon>
        <taxon>Pseudomonadati</taxon>
        <taxon>Pseudomonadota</taxon>
        <taxon>Gammaproteobacteria</taxon>
        <taxon>Candidatus Competibacteraceae</taxon>
        <taxon>Candidatus Contendibacter</taxon>
    </lineage>
</organism>
<accession>A0A7U7GFF6</accession>
<feature type="domain" description="N-end rule aminoacyl transferase C-terminal" evidence="6">
    <location>
        <begin position="108"/>
        <end position="229"/>
    </location>
</feature>
<gene>
    <name evidence="4" type="primary">bpt</name>
    <name evidence="7" type="ORF">BN874_770008</name>
</gene>
<dbReference type="PIRSF" id="PIRSF037208">
    <property type="entry name" value="ATE_pro_prd"/>
    <property type="match status" value="1"/>
</dbReference>